<dbReference type="InterPro" id="IPR050300">
    <property type="entry name" value="GDXG_lipolytic_enzyme"/>
</dbReference>
<dbReference type="GO" id="GO:0016787">
    <property type="term" value="F:hydrolase activity"/>
    <property type="evidence" value="ECO:0007669"/>
    <property type="project" value="UniProtKB-KW"/>
</dbReference>
<evidence type="ECO:0000259" key="2">
    <source>
        <dbReference type="Pfam" id="PF20434"/>
    </source>
</evidence>
<dbReference type="EMBL" id="CP045652">
    <property type="protein sequence ID" value="QGA26056.1"/>
    <property type="molecule type" value="Genomic_DNA"/>
</dbReference>
<dbReference type="PANTHER" id="PTHR48081">
    <property type="entry name" value="AB HYDROLASE SUPERFAMILY PROTEIN C4A8.06C"/>
    <property type="match status" value="1"/>
</dbReference>
<dbReference type="KEGG" id="sphe:GFH32_06865"/>
<keyword evidence="1" id="KW-0378">Hydrolase</keyword>
<dbReference type="RefSeq" id="WP_153510535.1">
    <property type="nucleotide sequence ID" value="NZ_CP045652.1"/>
</dbReference>
<feature type="domain" description="BD-FAE-like" evidence="2">
    <location>
        <begin position="60"/>
        <end position="259"/>
    </location>
</feature>
<dbReference type="Pfam" id="PF20434">
    <property type="entry name" value="BD-FAE"/>
    <property type="match status" value="1"/>
</dbReference>
<proteinExistence type="predicted"/>
<dbReference type="SUPFAM" id="SSF53474">
    <property type="entry name" value="alpha/beta-Hydrolases"/>
    <property type="match status" value="1"/>
</dbReference>
<dbReference type="Proteomes" id="UP000326921">
    <property type="component" value="Chromosome"/>
</dbReference>
<keyword evidence="4" id="KW-1185">Reference proteome</keyword>
<dbReference type="InterPro" id="IPR029058">
    <property type="entry name" value="AB_hydrolase_fold"/>
</dbReference>
<evidence type="ECO:0000313" key="4">
    <source>
        <dbReference type="Proteomes" id="UP000326921"/>
    </source>
</evidence>
<sequence length="301" mass="33795">MTKILCTIFLLGCAFLSFSQERIYLYEKEVPNSKPGENLEEDLPNNQVDTITKFVSKPSLTVYLPQKGKSNGTAVIIYPGGGYHVLLSKREGSDVAKKFNELGVTAFVLRYRLPDDRVMVDKSISPLQDAQAAMLYVRTHTKQWNLNPEKIGIMGYSAGGHLAAMMGTHYEDLKINNPNGIKLRPDFLILVNPVVSFTDSIGHIGSRDNLLGKNPSVEKIRYFSNELHVNSQTPASFLVHAGSDEVVSVKNSLSFYNRLLDNQVRAEMHIYGFGEHGFLTAPTFDEWFGRCCYWMKSMSLL</sequence>
<reference evidence="3 4" key="1">
    <citation type="submission" date="2019-10" db="EMBL/GenBank/DDBJ databases">
        <authorList>
            <person name="Dong K."/>
        </authorList>
    </citation>
    <scope>NUCLEOTIDE SEQUENCE [LARGE SCALE GENOMIC DNA]</scope>
    <source>
        <strain evidence="4">dk4302</strain>
    </source>
</reference>
<dbReference type="Gene3D" id="3.40.50.1820">
    <property type="entry name" value="alpha/beta hydrolase"/>
    <property type="match status" value="1"/>
</dbReference>
<gene>
    <name evidence="3" type="ORF">GFH32_06865</name>
</gene>
<evidence type="ECO:0000256" key="1">
    <source>
        <dbReference type="ARBA" id="ARBA00022801"/>
    </source>
</evidence>
<dbReference type="PANTHER" id="PTHR48081:SF6">
    <property type="entry name" value="PEPTIDASE S9 PROLYL OLIGOPEPTIDASE CATALYTIC DOMAIN-CONTAINING PROTEIN"/>
    <property type="match status" value="1"/>
</dbReference>
<protein>
    <submittedName>
        <fullName evidence="3">Prolyl oligopeptidase family serine peptidase</fullName>
    </submittedName>
</protein>
<evidence type="ECO:0000313" key="3">
    <source>
        <dbReference type="EMBL" id="QGA26056.1"/>
    </source>
</evidence>
<name>A0A5Q0Q9F5_9SPHI</name>
<organism evidence="3 4">
    <name type="scientific">Sphingobacterium zhuxiongii</name>
    <dbReference type="NCBI Taxonomy" id="2662364"/>
    <lineage>
        <taxon>Bacteria</taxon>
        <taxon>Pseudomonadati</taxon>
        <taxon>Bacteroidota</taxon>
        <taxon>Sphingobacteriia</taxon>
        <taxon>Sphingobacteriales</taxon>
        <taxon>Sphingobacteriaceae</taxon>
        <taxon>Sphingobacterium</taxon>
    </lineage>
</organism>
<dbReference type="InterPro" id="IPR049492">
    <property type="entry name" value="BD-FAE-like_dom"/>
</dbReference>
<accession>A0A5Q0Q9F5</accession>
<dbReference type="AlphaFoldDB" id="A0A5Q0Q9F5"/>